<proteinExistence type="predicted"/>
<feature type="non-terminal residue" evidence="1">
    <location>
        <position position="216"/>
    </location>
</feature>
<name>A0A699IBR2_TANCI</name>
<dbReference type="EMBL" id="BKCJ010263197">
    <property type="protein sequence ID" value="GEZ30440.1"/>
    <property type="molecule type" value="Genomic_DNA"/>
</dbReference>
<protein>
    <submittedName>
        <fullName evidence="1">Guanylate-binding protein 4-like</fullName>
    </submittedName>
</protein>
<reference evidence="1" key="1">
    <citation type="journal article" date="2019" name="Sci. Rep.">
        <title>Draft genome of Tanacetum cinerariifolium, the natural source of mosquito coil.</title>
        <authorList>
            <person name="Yamashiro T."/>
            <person name="Shiraishi A."/>
            <person name="Satake H."/>
            <person name="Nakayama K."/>
        </authorList>
    </citation>
    <scope>NUCLEOTIDE SEQUENCE</scope>
</reference>
<gene>
    <name evidence="1" type="ORF">Tci_502413</name>
</gene>
<evidence type="ECO:0000313" key="1">
    <source>
        <dbReference type="EMBL" id="GEZ30440.1"/>
    </source>
</evidence>
<comment type="caution">
    <text evidence="1">The sequence shown here is derived from an EMBL/GenBank/DDBJ whole genome shotgun (WGS) entry which is preliminary data.</text>
</comment>
<sequence>MADRINTELAIVGKHGINAMMVPRFSSESSVAEVEEQIKVDDIMEVDTITWYNKLSVTCLQATIREAHEEAVQKVLAAFNSMVVGTGSVRQRCEKHLHTFLRKELEIYTLTAEALSNGQKFKEEDYTMFYGPVCYTNLLVVEAQVDLAFDGTLSRVVKIKLLLVICTILEFNESSPHTFIVYVRYDFLSGFSVTSLSVKANKIKVEFDKTSMQETP</sequence>
<accession>A0A699IBR2</accession>
<organism evidence="1">
    <name type="scientific">Tanacetum cinerariifolium</name>
    <name type="common">Dalmatian daisy</name>
    <name type="synonym">Chrysanthemum cinerariifolium</name>
    <dbReference type="NCBI Taxonomy" id="118510"/>
    <lineage>
        <taxon>Eukaryota</taxon>
        <taxon>Viridiplantae</taxon>
        <taxon>Streptophyta</taxon>
        <taxon>Embryophyta</taxon>
        <taxon>Tracheophyta</taxon>
        <taxon>Spermatophyta</taxon>
        <taxon>Magnoliopsida</taxon>
        <taxon>eudicotyledons</taxon>
        <taxon>Gunneridae</taxon>
        <taxon>Pentapetalae</taxon>
        <taxon>asterids</taxon>
        <taxon>campanulids</taxon>
        <taxon>Asterales</taxon>
        <taxon>Asteraceae</taxon>
        <taxon>Asteroideae</taxon>
        <taxon>Anthemideae</taxon>
        <taxon>Anthemidinae</taxon>
        <taxon>Tanacetum</taxon>
    </lineage>
</organism>
<dbReference type="AlphaFoldDB" id="A0A699IBR2"/>